<evidence type="ECO:0000256" key="1">
    <source>
        <dbReference type="SAM" id="MobiDB-lite"/>
    </source>
</evidence>
<name>A0A397P7A5_9SPHN</name>
<evidence type="ECO:0000313" key="4">
    <source>
        <dbReference type="Proteomes" id="UP000266568"/>
    </source>
</evidence>
<feature type="signal peptide" evidence="2">
    <location>
        <begin position="1"/>
        <end position="23"/>
    </location>
</feature>
<dbReference type="AlphaFoldDB" id="A0A397P7A5"/>
<reference evidence="3 4" key="1">
    <citation type="submission" date="2018-08" db="EMBL/GenBank/DDBJ databases">
        <title>Genomic Encyclopedia of Type Strains, Phase IV (KMG-IV): sequencing the most valuable type-strain genomes for metagenomic binning, comparative biology and taxonomic classification.</title>
        <authorList>
            <person name="Goeker M."/>
        </authorList>
    </citation>
    <scope>NUCLEOTIDE SEQUENCE [LARGE SCALE GENOMIC DNA]</scope>
    <source>
        <strain evidence="3 4">DSM 25527</strain>
    </source>
</reference>
<protein>
    <submittedName>
        <fullName evidence="3">Uncharacterized protein</fullName>
    </submittedName>
</protein>
<evidence type="ECO:0000256" key="2">
    <source>
        <dbReference type="SAM" id="SignalP"/>
    </source>
</evidence>
<organism evidence="3 4">
    <name type="scientific">Hephaestia caeni</name>
    <dbReference type="NCBI Taxonomy" id="645617"/>
    <lineage>
        <taxon>Bacteria</taxon>
        <taxon>Pseudomonadati</taxon>
        <taxon>Pseudomonadota</taxon>
        <taxon>Alphaproteobacteria</taxon>
        <taxon>Sphingomonadales</taxon>
        <taxon>Sphingomonadaceae</taxon>
        <taxon>Hephaestia</taxon>
    </lineage>
</organism>
<feature type="chain" id="PRO_5017296039" evidence="2">
    <location>
        <begin position="24"/>
        <end position="137"/>
    </location>
</feature>
<proteinExistence type="predicted"/>
<feature type="compositionally biased region" description="Basic and acidic residues" evidence="1">
    <location>
        <begin position="125"/>
        <end position="137"/>
    </location>
</feature>
<gene>
    <name evidence="3" type="ORF">DFR49_2441</name>
</gene>
<evidence type="ECO:0000313" key="3">
    <source>
        <dbReference type="EMBL" id="RIA44203.1"/>
    </source>
</evidence>
<dbReference type="EMBL" id="QXDC01000003">
    <property type="protein sequence ID" value="RIA44203.1"/>
    <property type="molecule type" value="Genomic_DNA"/>
</dbReference>
<accession>A0A397P7A5</accession>
<comment type="caution">
    <text evidence="3">The sequence shown here is derived from an EMBL/GenBank/DDBJ whole genome shotgun (WGS) entry which is preliminary data.</text>
</comment>
<feature type="region of interest" description="Disordered" evidence="1">
    <location>
        <begin position="117"/>
        <end position="137"/>
    </location>
</feature>
<dbReference type="Proteomes" id="UP000266568">
    <property type="component" value="Unassembled WGS sequence"/>
</dbReference>
<sequence length="137" mass="14517">MMARFIGKGLIAIVVAGTGLTVAATPAAAQNAAQNGVLVIYGDQKCPTDSNGSEIVVCKRRNADEQFRIPKELRELKITPENESWVKNNEAVLETGGSGIGSCSAVGVGGATGCYAQQARRAKRENRERAAEERQTP</sequence>
<dbReference type="RefSeq" id="WP_342768471.1">
    <property type="nucleotide sequence ID" value="NZ_QXDC01000003.1"/>
</dbReference>
<keyword evidence="2" id="KW-0732">Signal</keyword>
<keyword evidence="4" id="KW-1185">Reference proteome</keyword>